<dbReference type="Pfam" id="PF12698">
    <property type="entry name" value="ABC2_membrane_3"/>
    <property type="match status" value="1"/>
</dbReference>
<accession>A0ABY5RTL0</accession>
<evidence type="ECO:0000256" key="1">
    <source>
        <dbReference type="ARBA" id="ARBA00004651"/>
    </source>
</evidence>
<dbReference type="InterPro" id="IPR013525">
    <property type="entry name" value="ABC2_TM"/>
</dbReference>
<feature type="transmembrane region" description="Helical" evidence="8">
    <location>
        <begin position="309"/>
        <end position="327"/>
    </location>
</feature>
<keyword evidence="5 8" id="KW-0812">Transmembrane</keyword>
<organism evidence="10 11">
    <name type="scientific">Microvirga terrae</name>
    <dbReference type="NCBI Taxonomy" id="2740529"/>
    <lineage>
        <taxon>Bacteria</taxon>
        <taxon>Pseudomonadati</taxon>
        <taxon>Pseudomonadota</taxon>
        <taxon>Alphaproteobacteria</taxon>
        <taxon>Hyphomicrobiales</taxon>
        <taxon>Methylobacteriaceae</taxon>
        <taxon>Microvirga</taxon>
    </lineage>
</organism>
<dbReference type="RefSeq" id="WP_173945981.1">
    <property type="nucleotide sequence ID" value="NZ_CP102845.1"/>
</dbReference>
<keyword evidence="6 8" id="KW-1133">Transmembrane helix</keyword>
<feature type="transmembrane region" description="Helical" evidence="8">
    <location>
        <begin position="367"/>
        <end position="385"/>
    </location>
</feature>
<gene>
    <name evidence="10" type="ORF">HPT29_000385</name>
</gene>
<sequence length="390" mass="42744">MSAGISDVDRRTRGFKASLMRFGAAFIKELIQLRRDRITFAMMIMIPLLQLTLFGYAINTSPRHLPTAVLVQDDSAFARSFVAAMRATNYFDISVAAATEEDLDRLILSGKVLFGVQIPAHFGRDLMRGERPALLVVADAADPTATGSAIAALQGLSSQVFSRELTGPAASLAPRPLPYELRVHQRYNPAGETRLNIVPGLMGLILTLTMLIFTALSVTREIERGTMESLLAMPIRPVEIMLGKIAPYLLVGGVQMTIILVAARLLFDIPVIGSLWLLVGLTLLFILANLSIGYTFSTIAQNQLQAMQMSFFFFLPNILLSGFMFPFKGMPGWAQAVGEILPLTHYLRIVRGIMLKGATFTDLQTDVLALAVFTLFAMGVAVARFRQTLD</sequence>
<evidence type="ECO:0000256" key="4">
    <source>
        <dbReference type="ARBA" id="ARBA00022475"/>
    </source>
</evidence>
<keyword evidence="3" id="KW-0813">Transport</keyword>
<comment type="subcellular location">
    <subcellularLocation>
        <location evidence="1">Cell membrane</location>
        <topology evidence="1">Multi-pass membrane protein</topology>
    </subcellularLocation>
</comment>
<dbReference type="Proteomes" id="UP001017257">
    <property type="component" value="Chromosome"/>
</dbReference>
<proteinExistence type="inferred from homology"/>
<dbReference type="Gene3D" id="3.40.1710.10">
    <property type="entry name" value="abc type-2 transporter like domain"/>
    <property type="match status" value="1"/>
</dbReference>
<evidence type="ECO:0000256" key="2">
    <source>
        <dbReference type="ARBA" id="ARBA00007783"/>
    </source>
</evidence>
<evidence type="ECO:0000256" key="3">
    <source>
        <dbReference type="ARBA" id="ARBA00022448"/>
    </source>
</evidence>
<evidence type="ECO:0000259" key="9">
    <source>
        <dbReference type="PROSITE" id="PS51012"/>
    </source>
</evidence>
<dbReference type="PANTHER" id="PTHR30294">
    <property type="entry name" value="MEMBRANE COMPONENT OF ABC TRANSPORTER YHHJ-RELATED"/>
    <property type="match status" value="1"/>
</dbReference>
<dbReference type="InterPro" id="IPR047817">
    <property type="entry name" value="ABC2_TM_bact-type"/>
</dbReference>
<evidence type="ECO:0000256" key="8">
    <source>
        <dbReference type="SAM" id="Phobius"/>
    </source>
</evidence>
<evidence type="ECO:0000256" key="6">
    <source>
        <dbReference type="ARBA" id="ARBA00022989"/>
    </source>
</evidence>
<dbReference type="InterPro" id="IPR051449">
    <property type="entry name" value="ABC-2_transporter_component"/>
</dbReference>
<dbReference type="EMBL" id="CP102845">
    <property type="protein sequence ID" value="UVF19654.1"/>
    <property type="molecule type" value="Genomic_DNA"/>
</dbReference>
<dbReference type="PANTHER" id="PTHR30294:SF29">
    <property type="entry name" value="MULTIDRUG ABC TRANSPORTER PERMEASE YBHS-RELATED"/>
    <property type="match status" value="1"/>
</dbReference>
<evidence type="ECO:0000313" key="11">
    <source>
        <dbReference type="Proteomes" id="UP001017257"/>
    </source>
</evidence>
<feature type="transmembrane region" description="Helical" evidence="8">
    <location>
        <begin position="273"/>
        <end position="297"/>
    </location>
</feature>
<keyword evidence="7 8" id="KW-0472">Membrane</keyword>
<evidence type="ECO:0000256" key="5">
    <source>
        <dbReference type="ARBA" id="ARBA00022692"/>
    </source>
</evidence>
<name>A0ABY5RTL0_9HYPH</name>
<feature type="transmembrane region" description="Helical" evidence="8">
    <location>
        <begin position="197"/>
        <end position="218"/>
    </location>
</feature>
<comment type="similarity">
    <text evidence="2">Belongs to the ABC-2 integral membrane protein family.</text>
</comment>
<keyword evidence="4" id="KW-1003">Cell membrane</keyword>
<feature type="domain" description="ABC transmembrane type-2" evidence="9">
    <location>
        <begin position="159"/>
        <end position="388"/>
    </location>
</feature>
<evidence type="ECO:0000256" key="7">
    <source>
        <dbReference type="ARBA" id="ARBA00023136"/>
    </source>
</evidence>
<evidence type="ECO:0000313" key="10">
    <source>
        <dbReference type="EMBL" id="UVF19654.1"/>
    </source>
</evidence>
<keyword evidence="11" id="KW-1185">Reference proteome</keyword>
<reference evidence="10" key="1">
    <citation type="submission" date="2022-08" db="EMBL/GenBank/DDBJ databases">
        <title>Microvirga terrae sp. nov., isolated from soil.</title>
        <authorList>
            <person name="Kim K.H."/>
            <person name="Seo Y.L."/>
            <person name="Kim J.M."/>
            <person name="Lee J.K."/>
            <person name="Han D.M."/>
            <person name="Jeon C.O."/>
        </authorList>
    </citation>
    <scope>NUCLEOTIDE SEQUENCE</scope>
    <source>
        <strain evidence="10">R24</strain>
    </source>
</reference>
<feature type="transmembrane region" description="Helical" evidence="8">
    <location>
        <begin position="38"/>
        <end position="58"/>
    </location>
</feature>
<protein>
    <submittedName>
        <fullName evidence="10">ABC transporter permease</fullName>
    </submittedName>
</protein>
<dbReference type="PROSITE" id="PS51012">
    <property type="entry name" value="ABC_TM2"/>
    <property type="match status" value="1"/>
</dbReference>
<feature type="transmembrane region" description="Helical" evidence="8">
    <location>
        <begin position="245"/>
        <end position="267"/>
    </location>
</feature>